<dbReference type="Pfam" id="PF03797">
    <property type="entry name" value="Autotransporter"/>
    <property type="match status" value="1"/>
</dbReference>
<dbReference type="GO" id="GO:0019867">
    <property type="term" value="C:outer membrane"/>
    <property type="evidence" value="ECO:0007669"/>
    <property type="project" value="InterPro"/>
</dbReference>
<protein>
    <submittedName>
        <fullName evidence="2">Adhesin</fullName>
    </submittedName>
</protein>
<dbReference type="InterPro" id="IPR030895">
    <property type="entry name" value="T5SS_PEPC_rpt"/>
</dbReference>
<evidence type="ECO:0000313" key="2">
    <source>
        <dbReference type="EMBL" id="EKF21014.1"/>
    </source>
</evidence>
<sequence>MSSEAELANAISLAQASGDATSTIALTSSFSITGPLPAVNEKNITIETGANSLSFLPATDLNVAAGASLTITGNITGAGDALNKGGDGALVISSTASGFARFLVNGGSAVVNSGGDTELSNYNGFTYAQLDLSRSDNAVSSLTVTGAGTRLLASGAGTVDMSYGNASQSTLTITDGGQFIAGGGTRIHSSGFRNGKATIHVNGAGSRYETTGMTMANGETFIRVSDGGYVKVNGSTHVGGVIRAFDTSNAKIEVTGTGSRYETDAITGYYGAISVLDGATLTGTVVDLGYKRLGATVPIFDVLVSGSGSSLNADTLRLGQNGQATLTISDGSKVTVVAGATSLVLGSADPNSDAALNFGGAAGQSPTEAGTLEASEIQLATNSEINFNHTEDAYGFDIAINGDGAINHTGPGKTILTADQLGYSGLATIQAGTLEVNGVLGGTTEVHGGILSGTGTVGATTNYSGGAIAPGNSIGTLTIDGDYTSNGGALEIESVLGDDASDTDVLVIVGNSILGSGATQVRVTNVGGASAPTVEGIRIVDVAGASDADSFVLNGDYVFEGDQAVVGGAYAYRLYQNGVSTPTDGDWYLRSSLLPVAPSPTPSPTPLYQPGVPIYETYANVLGSFSSLETLQQRVGNRMWSEARPDKSGVWGRVAASHSKIDPKASTSGAEYDLDLWKMQAGADGLIHENENGRFIGGVSVHYGTVSSDVTSLFGNGSIDATGYGLSGTLTWYGNSGFYVDTQAQVTWFDSDLVSSAANRSLVSGNNGFGYAMGIEVGKRIALDKIWSVTPQAQLVYSDVNFDTFTDAFGAIVGLENGDSLSSRLGISVDLTQEWSDAAGKARRSHVYGVANLYYDFLDGSRSTVSGVEFVSDKEPLWIGAGIGGSYNWNNDQYSLYGEASLNSSVRHFGDSYRVNANAGFRLRW</sequence>
<evidence type="ECO:0000259" key="1">
    <source>
        <dbReference type="PROSITE" id="PS51208"/>
    </source>
</evidence>
<dbReference type="SUPFAM" id="SSF51126">
    <property type="entry name" value="Pectin lyase-like"/>
    <property type="match status" value="1"/>
</dbReference>
<dbReference type="PANTHER" id="PTHR35037:SF3">
    <property type="entry name" value="C-TERMINAL REGION OF AIDA-LIKE PROTEIN"/>
    <property type="match status" value="1"/>
</dbReference>
<dbReference type="STRING" id="391937.NA2_01510"/>
<dbReference type="Gene3D" id="2.160.20.20">
    <property type="match status" value="1"/>
</dbReference>
<dbReference type="InterPro" id="IPR036709">
    <property type="entry name" value="Autotransporte_beta_dom_sf"/>
</dbReference>
<feature type="domain" description="Autotransporter" evidence="1">
    <location>
        <begin position="643"/>
        <end position="925"/>
    </location>
</feature>
<dbReference type="Pfam" id="PF18883">
    <property type="entry name" value="AC_1"/>
    <property type="match status" value="1"/>
</dbReference>
<dbReference type="AlphaFoldDB" id="K2LT97"/>
<dbReference type="eggNOG" id="COG3468">
    <property type="taxonomic scope" value="Bacteria"/>
</dbReference>
<evidence type="ECO:0000313" key="3">
    <source>
        <dbReference type="Proteomes" id="UP000006786"/>
    </source>
</evidence>
<dbReference type="Gene3D" id="2.40.128.130">
    <property type="entry name" value="Autotransporter beta-domain"/>
    <property type="match status" value="1"/>
</dbReference>
<dbReference type="InterPro" id="IPR043990">
    <property type="entry name" value="AC_1"/>
</dbReference>
<dbReference type="PANTHER" id="PTHR35037">
    <property type="entry name" value="C-TERMINAL REGION OF AIDA-LIKE PROTEIN"/>
    <property type="match status" value="1"/>
</dbReference>
<dbReference type="InterPro" id="IPR051551">
    <property type="entry name" value="Autotransporter_adhesion"/>
</dbReference>
<dbReference type="EMBL" id="AMRM01000001">
    <property type="protein sequence ID" value="EKF21014.1"/>
    <property type="molecule type" value="Genomic_DNA"/>
</dbReference>
<dbReference type="NCBIfam" id="TIGR04393">
    <property type="entry name" value="rpt_T5SS_PEPC"/>
    <property type="match status" value="1"/>
</dbReference>
<organism evidence="2 3">
    <name type="scientific">Nitratireductor pacificus pht-3B</name>
    <dbReference type="NCBI Taxonomy" id="391937"/>
    <lineage>
        <taxon>Bacteria</taxon>
        <taxon>Pseudomonadati</taxon>
        <taxon>Pseudomonadota</taxon>
        <taxon>Alphaproteobacteria</taxon>
        <taxon>Hyphomicrobiales</taxon>
        <taxon>Phyllobacteriaceae</taxon>
        <taxon>Nitratireductor</taxon>
    </lineage>
</organism>
<gene>
    <name evidence="2" type="ORF">NA2_01510</name>
</gene>
<dbReference type="NCBIfam" id="TIGR01414">
    <property type="entry name" value="autotrans_barl"/>
    <property type="match status" value="1"/>
</dbReference>
<dbReference type="CDD" id="cd01344">
    <property type="entry name" value="PL2_Passenger_AT"/>
    <property type="match status" value="1"/>
</dbReference>
<accession>K2LT97</accession>
<dbReference type="SMART" id="SM00869">
    <property type="entry name" value="Autotransporter"/>
    <property type="match status" value="1"/>
</dbReference>
<dbReference type="InterPro" id="IPR005546">
    <property type="entry name" value="Autotransporte_beta"/>
</dbReference>
<reference evidence="2 3" key="1">
    <citation type="journal article" date="2012" name="J. Bacteriol.">
        <title>Genome Sequence of Nitratireductor pacificus Type Strain pht-3B.</title>
        <authorList>
            <person name="Lai Q."/>
            <person name="Li G."/>
            <person name="Shao Z."/>
        </authorList>
    </citation>
    <scope>NUCLEOTIDE SEQUENCE [LARGE SCALE GENOMIC DNA]</scope>
    <source>
        <strain evidence="3">pht-3B</strain>
    </source>
</reference>
<dbReference type="SUPFAM" id="SSF103515">
    <property type="entry name" value="Autotransporter"/>
    <property type="match status" value="1"/>
</dbReference>
<dbReference type="PROSITE" id="PS51208">
    <property type="entry name" value="AUTOTRANSPORTER"/>
    <property type="match status" value="1"/>
</dbReference>
<dbReference type="InterPro" id="IPR006315">
    <property type="entry name" value="OM_autotransptr_brl_dom"/>
</dbReference>
<keyword evidence="3" id="KW-1185">Reference proteome</keyword>
<dbReference type="Proteomes" id="UP000006786">
    <property type="component" value="Unassembled WGS sequence"/>
</dbReference>
<dbReference type="InterPro" id="IPR011050">
    <property type="entry name" value="Pectin_lyase_fold/virulence"/>
</dbReference>
<comment type="caution">
    <text evidence="2">The sequence shown here is derived from an EMBL/GenBank/DDBJ whole genome shotgun (WGS) entry which is preliminary data.</text>
</comment>
<dbReference type="PATRIC" id="fig|391937.3.peg.314"/>
<dbReference type="InterPro" id="IPR012332">
    <property type="entry name" value="Autotransporter_pectin_lyase_C"/>
</dbReference>
<name>K2LT97_9HYPH</name>
<proteinExistence type="predicted"/>